<comment type="caution">
    <text evidence="2">The sequence shown here is derived from an EMBL/GenBank/DDBJ whole genome shotgun (WGS) entry which is preliminary data.</text>
</comment>
<evidence type="ECO:0000313" key="2">
    <source>
        <dbReference type="EMBL" id="MFL9883263.1"/>
    </source>
</evidence>
<dbReference type="InterPro" id="IPR009739">
    <property type="entry name" value="LprI-like_N"/>
</dbReference>
<reference evidence="2 3" key="1">
    <citation type="journal article" date="2024" name="Chem. Sci.">
        <title>Discovery of megapolipeptins by genome mining of a Burkholderiales bacteria collection.</title>
        <authorList>
            <person name="Paulo B.S."/>
            <person name="Recchia M.J.J."/>
            <person name="Lee S."/>
            <person name="Fergusson C.H."/>
            <person name="Romanowski S.B."/>
            <person name="Hernandez A."/>
            <person name="Krull N."/>
            <person name="Liu D.Y."/>
            <person name="Cavanagh H."/>
            <person name="Bos A."/>
            <person name="Gray C.A."/>
            <person name="Murphy B.T."/>
            <person name="Linington R.G."/>
            <person name="Eustaquio A.S."/>
        </authorList>
    </citation>
    <scope>NUCLEOTIDE SEQUENCE [LARGE SCALE GENOMIC DNA]</scope>
    <source>
        <strain evidence="2 3">RL16-012-BIC-B</strain>
    </source>
</reference>
<dbReference type="EMBL" id="JAQQFN010000005">
    <property type="protein sequence ID" value="MFL9883263.1"/>
    <property type="molecule type" value="Genomic_DNA"/>
</dbReference>
<sequence>MLGIGSSGAHAIDCRKAASSVDHLICQHKNLQDADAAMGQAYVKLLAKASDDAEVRAMLIRSQKRWISARDKGFSAAMDYPGAPDEEALPTSLLHAIRDRTRDLTETSRGNPALPHLIELALAQRKALSQYTGGTFAGFDTDCDFLPGGGEFSYGCFARRSYQNRDRVCTLADDWASGTVYQTRSVAQVVQGERQEVAECGDGGANVSRCPDADGQPDPNAHWRLVRPESAPAPSTKPAQDLPKLDVEVEPDADDAKWLHACLTDSQYPPASQISK</sequence>
<dbReference type="Gene3D" id="1.20.1270.180">
    <property type="match status" value="1"/>
</dbReference>
<dbReference type="Proteomes" id="UP001629249">
    <property type="component" value="Unassembled WGS sequence"/>
</dbReference>
<proteinExistence type="predicted"/>
<dbReference type="RefSeq" id="WP_408326132.1">
    <property type="nucleotide sequence ID" value="NZ_JAQQFH010000002.1"/>
</dbReference>
<accession>A0ABW8ZLM3</accession>
<evidence type="ECO:0000259" key="1">
    <source>
        <dbReference type="Pfam" id="PF07007"/>
    </source>
</evidence>
<name>A0ABW8ZLM3_9BURK</name>
<feature type="domain" description="Lysozyme inhibitor LprI-like N-terminal" evidence="1">
    <location>
        <begin position="14"/>
        <end position="104"/>
    </location>
</feature>
<gene>
    <name evidence="2" type="ORF">PQR66_09520</name>
</gene>
<dbReference type="Pfam" id="PF07007">
    <property type="entry name" value="LprI"/>
    <property type="match status" value="1"/>
</dbReference>
<protein>
    <submittedName>
        <fullName evidence="2">Lysozyme inhibitor LprI family protein</fullName>
    </submittedName>
</protein>
<organism evidence="2 3">
    <name type="scientific">Paraburkholderia agricolaris</name>
    <dbReference type="NCBI Taxonomy" id="2152888"/>
    <lineage>
        <taxon>Bacteria</taxon>
        <taxon>Pseudomonadati</taxon>
        <taxon>Pseudomonadota</taxon>
        <taxon>Betaproteobacteria</taxon>
        <taxon>Burkholderiales</taxon>
        <taxon>Burkholderiaceae</taxon>
        <taxon>Paraburkholderia</taxon>
    </lineage>
</organism>
<keyword evidence="3" id="KW-1185">Reference proteome</keyword>
<evidence type="ECO:0000313" key="3">
    <source>
        <dbReference type="Proteomes" id="UP001629249"/>
    </source>
</evidence>